<name>A0A1J6HPB5_9HYPH</name>
<proteinExistence type="predicted"/>
<gene>
    <name evidence="2" type="ORF">BLA27_06875</name>
</gene>
<feature type="region of interest" description="Disordered" evidence="1">
    <location>
        <begin position="1"/>
        <end position="31"/>
    </location>
</feature>
<keyword evidence="3" id="KW-1185">Reference proteome</keyword>
<comment type="caution">
    <text evidence="2">The sequence shown here is derived from an EMBL/GenBank/DDBJ whole genome shotgun (WGS) entry which is preliminary data.</text>
</comment>
<dbReference type="Proteomes" id="UP000182985">
    <property type="component" value="Unassembled WGS sequence"/>
</dbReference>
<organism evidence="2 3">
    <name type="scientific">Brucella cytisi</name>
    <dbReference type="NCBI Taxonomy" id="407152"/>
    <lineage>
        <taxon>Bacteria</taxon>
        <taxon>Pseudomonadati</taxon>
        <taxon>Pseudomonadota</taxon>
        <taxon>Alphaproteobacteria</taxon>
        <taxon>Hyphomicrobiales</taxon>
        <taxon>Brucellaceae</taxon>
        <taxon>Brucella/Ochrobactrum group</taxon>
        <taxon>Brucella</taxon>
    </lineage>
</organism>
<protein>
    <submittedName>
        <fullName evidence="2">Uncharacterized protein</fullName>
    </submittedName>
</protein>
<evidence type="ECO:0000313" key="2">
    <source>
        <dbReference type="EMBL" id="OIS94233.1"/>
    </source>
</evidence>
<accession>A0A1J6HPB5</accession>
<feature type="compositionally biased region" description="Basic and acidic residues" evidence="1">
    <location>
        <begin position="1"/>
        <end position="23"/>
    </location>
</feature>
<dbReference type="EMBL" id="MOEC01000005">
    <property type="protein sequence ID" value="OIS94233.1"/>
    <property type="molecule type" value="Genomic_DNA"/>
</dbReference>
<evidence type="ECO:0000256" key="1">
    <source>
        <dbReference type="SAM" id="MobiDB-lite"/>
    </source>
</evidence>
<dbReference type="AlphaFoldDB" id="A0A1J6HPB5"/>
<sequence>MFKSFQRLDEAPAEPKHPVHEGEAGSGKSLDQIVRFTSRHPANEIPARRETIWVSFSIMPLSSVMGLAKSSCLNGFTVSLGKSVTRSALNYLPARDHDE</sequence>
<reference evidence="2 3" key="1">
    <citation type="submission" date="2016-10" db="EMBL/GenBank/DDBJ databases">
        <title>The Draft Genome Sequence of the Potato Rhizosphere Bacteria Ochrobactrum sp. IPA7.2.</title>
        <authorList>
            <person name="Gogoleva N.E."/>
            <person name="Khlopko Y.A."/>
            <person name="Burygin G.L."/>
            <person name="Plotnikov A.O."/>
        </authorList>
    </citation>
    <scope>NUCLEOTIDE SEQUENCE [LARGE SCALE GENOMIC DNA]</scope>
    <source>
        <strain evidence="2 3">IPA7.2</strain>
    </source>
</reference>
<evidence type="ECO:0000313" key="3">
    <source>
        <dbReference type="Proteomes" id="UP000182985"/>
    </source>
</evidence>